<evidence type="ECO:0000256" key="3">
    <source>
        <dbReference type="PROSITE-ProRule" id="PRU00283"/>
    </source>
</evidence>
<dbReference type="InterPro" id="IPR027417">
    <property type="entry name" value="P-loop_NTPase"/>
</dbReference>
<evidence type="ECO:0000256" key="1">
    <source>
        <dbReference type="ARBA" id="ARBA00022741"/>
    </source>
</evidence>
<sequence>MERVLTAPAATAAAAAALKPPPPSPIRTNSKLRLCAIVSRDDVTSGGITVPVANQVHIAGAAKSHSKNAFENVFGPDAAQDRICSNVLPELVQGVFNGQDCTFIALGGKSRGEAIGMHL</sequence>
<dbReference type="InterPro" id="IPR036961">
    <property type="entry name" value="Kinesin_motor_dom_sf"/>
</dbReference>
<accession>A0A0D6LNV9</accession>
<protein>
    <recommendedName>
        <fullName evidence="4">Kinesin motor domain-containing protein</fullName>
    </recommendedName>
</protein>
<evidence type="ECO:0000259" key="4">
    <source>
        <dbReference type="PROSITE" id="PS50067"/>
    </source>
</evidence>
<evidence type="ECO:0000313" key="5">
    <source>
        <dbReference type="EMBL" id="EPB71731.1"/>
    </source>
</evidence>
<dbReference type="PROSITE" id="PS50067">
    <property type="entry name" value="KINESIN_MOTOR_2"/>
    <property type="match status" value="1"/>
</dbReference>
<keyword evidence="2" id="KW-0067">ATP-binding</keyword>
<dbReference type="Proteomes" id="UP000054495">
    <property type="component" value="Unassembled WGS sequence"/>
</dbReference>
<name>A0A0D6LNV9_9BILA</name>
<dbReference type="EMBL" id="KE125091">
    <property type="protein sequence ID" value="EPB71731.1"/>
    <property type="molecule type" value="Genomic_DNA"/>
</dbReference>
<dbReference type="Gene3D" id="3.40.850.10">
    <property type="entry name" value="Kinesin motor domain"/>
    <property type="match status" value="1"/>
</dbReference>
<evidence type="ECO:0000256" key="2">
    <source>
        <dbReference type="ARBA" id="ARBA00022840"/>
    </source>
</evidence>
<dbReference type="InterPro" id="IPR001752">
    <property type="entry name" value="Kinesin_motor_dom"/>
</dbReference>
<evidence type="ECO:0000313" key="6">
    <source>
        <dbReference type="Proteomes" id="UP000054495"/>
    </source>
</evidence>
<gene>
    <name evidence="5" type="ORF">ANCCEY_09176</name>
</gene>
<comment type="caution">
    <text evidence="3">Lacks conserved residue(s) required for the propagation of feature annotation.</text>
</comment>
<keyword evidence="6" id="KW-1185">Reference proteome</keyword>
<reference evidence="5 6" key="1">
    <citation type="submission" date="2013-05" db="EMBL/GenBank/DDBJ databases">
        <title>Draft genome of the parasitic nematode Anyclostoma ceylanicum.</title>
        <authorList>
            <person name="Mitreva M."/>
        </authorList>
    </citation>
    <scope>NUCLEOTIDE SEQUENCE [LARGE SCALE GENOMIC DNA]</scope>
</reference>
<proteinExistence type="inferred from homology"/>
<dbReference type="GO" id="GO:0007018">
    <property type="term" value="P:microtubule-based movement"/>
    <property type="evidence" value="ECO:0007669"/>
    <property type="project" value="InterPro"/>
</dbReference>
<dbReference type="GO" id="GO:0003777">
    <property type="term" value="F:microtubule motor activity"/>
    <property type="evidence" value="ECO:0007669"/>
    <property type="project" value="InterPro"/>
</dbReference>
<dbReference type="AlphaFoldDB" id="A0A0D6LNV9"/>
<feature type="domain" description="Kinesin motor" evidence="4">
    <location>
        <begin position="25"/>
        <end position="119"/>
    </location>
</feature>
<comment type="similarity">
    <text evidence="3">Belongs to the TRAFAC class myosin-kinesin ATPase superfamily. Kinesin family.</text>
</comment>
<organism evidence="5 6">
    <name type="scientific">Ancylostoma ceylanicum</name>
    <dbReference type="NCBI Taxonomy" id="53326"/>
    <lineage>
        <taxon>Eukaryota</taxon>
        <taxon>Metazoa</taxon>
        <taxon>Ecdysozoa</taxon>
        <taxon>Nematoda</taxon>
        <taxon>Chromadorea</taxon>
        <taxon>Rhabditida</taxon>
        <taxon>Rhabditina</taxon>
        <taxon>Rhabditomorpha</taxon>
        <taxon>Strongyloidea</taxon>
        <taxon>Ancylostomatidae</taxon>
        <taxon>Ancylostomatinae</taxon>
        <taxon>Ancylostoma</taxon>
    </lineage>
</organism>
<dbReference type="GO" id="GO:0008017">
    <property type="term" value="F:microtubule binding"/>
    <property type="evidence" value="ECO:0007669"/>
    <property type="project" value="InterPro"/>
</dbReference>
<dbReference type="SUPFAM" id="SSF52540">
    <property type="entry name" value="P-loop containing nucleoside triphosphate hydrolases"/>
    <property type="match status" value="1"/>
</dbReference>
<dbReference type="GO" id="GO:0005524">
    <property type="term" value="F:ATP binding"/>
    <property type="evidence" value="ECO:0007669"/>
    <property type="project" value="UniProtKB-KW"/>
</dbReference>
<keyword evidence="1" id="KW-0547">Nucleotide-binding</keyword>